<protein>
    <submittedName>
        <fullName evidence="1">PP-loop domain protein</fullName>
    </submittedName>
</protein>
<accession>A0A117LRQ1</accession>
<dbReference type="Pfam" id="PF24167">
    <property type="entry name" value="DUF7411"/>
    <property type="match status" value="1"/>
</dbReference>
<sequence>PAYAVDTVEERVQDYAEVMEAGVLFSGGKDSALAAIMLARDYGVELNTCVFDPDRDVPEVRAAAAALGLPFKRRVLGRDLLEEAVDLLLSCGYPNDAIDMVHRTAIETLSHEYAVVGDGTRREDRVPRIERSEVQHLEMTTGCSYIRPLLGYGKPEVERLAGRLLVVRYGETGSIGNGDYEEEIRCAIRARGIDTAPLFPSRHLQSLVVGKRET</sequence>
<evidence type="ECO:0000313" key="1">
    <source>
        <dbReference type="EMBL" id="KUK63609.1"/>
    </source>
</evidence>
<dbReference type="EMBL" id="LGGD01000014">
    <property type="protein sequence ID" value="KUK63609.1"/>
    <property type="molecule type" value="Genomic_DNA"/>
</dbReference>
<dbReference type="InterPro" id="IPR014729">
    <property type="entry name" value="Rossmann-like_a/b/a_fold"/>
</dbReference>
<gene>
    <name evidence="1" type="ORF">XD82_0208</name>
</gene>
<dbReference type="SUPFAM" id="SSF52402">
    <property type="entry name" value="Adenine nucleotide alpha hydrolases-like"/>
    <property type="match status" value="1"/>
</dbReference>
<dbReference type="PATRIC" id="fig|2198.4.peg.350"/>
<comment type="caution">
    <text evidence="1">The sequence shown here is derived from an EMBL/GenBank/DDBJ whole genome shotgun (WGS) entry which is preliminary data.</text>
</comment>
<dbReference type="Proteomes" id="UP000054323">
    <property type="component" value="Unassembled WGS sequence"/>
</dbReference>
<feature type="non-terminal residue" evidence="1">
    <location>
        <position position="1"/>
    </location>
</feature>
<proteinExistence type="predicted"/>
<organism evidence="1 2">
    <name type="scientific">Methanoculleus marisnigri</name>
    <dbReference type="NCBI Taxonomy" id="2198"/>
    <lineage>
        <taxon>Archaea</taxon>
        <taxon>Methanobacteriati</taxon>
        <taxon>Methanobacteriota</taxon>
        <taxon>Stenosarchaea group</taxon>
        <taxon>Methanomicrobia</taxon>
        <taxon>Methanomicrobiales</taxon>
        <taxon>Methanomicrobiaceae</taxon>
        <taxon>Methanoculleus</taxon>
    </lineage>
</organism>
<dbReference type="NCBIfam" id="NF011155">
    <property type="entry name" value="PRK14561.1"/>
    <property type="match status" value="1"/>
</dbReference>
<name>A0A117LRQ1_9EURY</name>
<dbReference type="InterPro" id="IPR055834">
    <property type="entry name" value="DUF7411"/>
</dbReference>
<dbReference type="Gene3D" id="3.40.50.620">
    <property type="entry name" value="HUPs"/>
    <property type="match status" value="1"/>
</dbReference>
<dbReference type="AlphaFoldDB" id="A0A117LRQ1"/>
<reference evidence="2" key="1">
    <citation type="journal article" date="2015" name="MBio">
        <title>Genome-Resolved Metagenomic Analysis Reveals Roles for Candidate Phyla and Other Microbial Community Members in Biogeochemical Transformations in Oil Reservoirs.</title>
        <authorList>
            <person name="Hu P."/>
            <person name="Tom L."/>
            <person name="Singh A."/>
            <person name="Thomas B.C."/>
            <person name="Baker B.J."/>
            <person name="Piceno Y.M."/>
            <person name="Andersen G.L."/>
            <person name="Banfield J.F."/>
        </authorList>
    </citation>
    <scope>NUCLEOTIDE SEQUENCE [LARGE SCALE GENOMIC DNA]</scope>
</reference>
<evidence type="ECO:0000313" key="2">
    <source>
        <dbReference type="Proteomes" id="UP000054323"/>
    </source>
</evidence>